<dbReference type="GO" id="GO:1990592">
    <property type="term" value="P:protein K69-linked ufmylation"/>
    <property type="evidence" value="ECO:0007669"/>
    <property type="project" value="TreeGrafter"/>
</dbReference>
<accession>A0AAN7SK87</accession>
<proteinExistence type="inferred from homology"/>
<dbReference type="InterPro" id="IPR056761">
    <property type="entry name" value="Ufl1-like_C"/>
</dbReference>
<dbReference type="InterPro" id="IPR056580">
    <property type="entry name" value="Ufl1_dom"/>
</dbReference>
<evidence type="ECO:0000313" key="11">
    <source>
        <dbReference type="Proteomes" id="UP001353858"/>
    </source>
</evidence>
<dbReference type="AlphaFoldDB" id="A0AAN7SK87"/>
<gene>
    <name evidence="10" type="ORF">RN001_007043</name>
</gene>
<feature type="domain" description="E3 UFM1-protein ligase 1-like" evidence="8">
    <location>
        <begin position="278"/>
        <end position="395"/>
    </location>
</feature>
<protein>
    <recommendedName>
        <fullName evidence="3">E3 UFM1-protein ligase 1 homolog</fullName>
    </recommendedName>
    <alternativeName>
        <fullName evidence="6">E3 UFM1-protein transferase 1 homolog</fullName>
    </alternativeName>
</protein>
<sequence>MRGRKDIYSVLGQLIDTSYIIKIAGEINQKLAQQGQLNHNVLDKYLGKLIHGEQDKNDPKVYFTESFIARTKAKIKGLWWLLLSPPISIILNQIDVKDKMFFSLFEQLSPYGFLTARTTTAMYVPNVYSRSQNEWVQNFYKQNGLFKKQFVNENIMALKSCVISQNLLERIEADIDECISSKSYVDLQSNLRAALSGDDIKLIVDKVLTLQKQRNIIILGNYLLSKAFIESLMKECEIYLQDQVKAFTPILNSNGLEIARKLYETTVADRTAARRHTHNDAQNKVNALLGDVRLFEKGVKCFTVDAQQNLYKYLLKTVCLDILNELLDYIASERGLNIDANKFNNEQRQKFINDLPVEYKSSFQILLKTVLGQNLDEFMTAVEECLTLCSMILKKIDKKKDRLIILNHKHSLLEQLDKCEDPALVLHLSSLVIFITATQSMLHCSGRHVFSRF</sequence>
<evidence type="ECO:0000313" key="10">
    <source>
        <dbReference type="EMBL" id="KAK4883724.1"/>
    </source>
</evidence>
<dbReference type="EMBL" id="JARPUR010000002">
    <property type="protein sequence ID" value="KAK4883724.1"/>
    <property type="molecule type" value="Genomic_DNA"/>
</dbReference>
<dbReference type="InterPro" id="IPR056579">
    <property type="entry name" value="Ufl1_N"/>
</dbReference>
<dbReference type="Pfam" id="PF23659">
    <property type="entry name" value="UFL1"/>
    <property type="match status" value="1"/>
</dbReference>
<evidence type="ECO:0000259" key="8">
    <source>
        <dbReference type="Pfam" id="PF23659"/>
    </source>
</evidence>
<dbReference type="Pfam" id="PF09743">
    <property type="entry name" value="E3_UFM1_ligase"/>
    <property type="match status" value="1"/>
</dbReference>
<reference evidence="11" key="1">
    <citation type="submission" date="2023-01" db="EMBL/GenBank/DDBJ databases">
        <title>Key to firefly adult light organ development and bioluminescence: homeobox transcription factors regulate luciferase expression and transportation to peroxisome.</title>
        <authorList>
            <person name="Fu X."/>
        </authorList>
    </citation>
    <scope>NUCLEOTIDE SEQUENCE [LARGE SCALE GENOMIC DNA]</scope>
</reference>
<evidence type="ECO:0000256" key="3">
    <source>
        <dbReference type="ARBA" id="ARBA00014160"/>
    </source>
</evidence>
<feature type="domain" description="E3 UFM1-protein ligase 1-like N-terminal" evidence="7">
    <location>
        <begin position="5"/>
        <end position="145"/>
    </location>
</feature>
<name>A0AAN7SK87_9COLE</name>
<evidence type="ECO:0000259" key="9">
    <source>
        <dbReference type="Pfam" id="PF25041"/>
    </source>
</evidence>
<evidence type="ECO:0000256" key="1">
    <source>
        <dbReference type="ARBA" id="ARBA00003950"/>
    </source>
</evidence>
<dbReference type="Pfam" id="PF25041">
    <property type="entry name" value="UFL1_C"/>
    <property type="match status" value="1"/>
</dbReference>
<organism evidence="10 11">
    <name type="scientific">Aquatica leii</name>
    <dbReference type="NCBI Taxonomy" id="1421715"/>
    <lineage>
        <taxon>Eukaryota</taxon>
        <taxon>Metazoa</taxon>
        <taxon>Ecdysozoa</taxon>
        <taxon>Arthropoda</taxon>
        <taxon>Hexapoda</taxon>
        <taxon>Insecta</taxon>
        <taxon>Pterygota</taxon>
        <taxon>Neoptera</taxon>
        <taxon>Endopterygota</taxon>
        <taxon>Coleoptera</taxon>
        <taxon>Polyphaga</taxon>
        <taxon>Elateriformia</taxon>
        <taxon>Elateroidea</taxon>
        <taxon>Lampyridae</taxon>
        <taxon>Luciolinae</taxon>
        <taxon>Aquatica</taxon>
    </lineage>
</organism>
<keyword evidence="11" id="KW-1185">Reference proteome</keyword>
<dbReference type="GO" id="GO:0061666">
    <property type="term" value="F:UFM1 ligase activity"/>
    <property type="evidence" value="ECO:0007669"/>
    <property type="project" value="InterPro"/>
</dbReference>
<dbReference type="Proteomes" id="UP001353858">
    <property type="component" value="Unassembled WGS sequence"/>
</dbReference>
<comment type="function">
    <text evidence="1">E3 UFM1-protein ligase that mediates ufmylation of target proteins.</text>
</comment>
<evidence type="ECO:0000256" key="2">
    <source>
        <dbReference type="ARBA" id="ARBA00010789"/>
    </source>
</evidence>
<evidence type="ECO:0000256" key="4">
    <source>
        <dbReference type="ARBA" id="ARBA00022679"/>
    </source>
</evidence>
<dbReference type="GO" id="GO:0034976">
    <property type="term" value="P:response to endoplasmic reticulum stress"/>
    <property type="evidence" value="ECO:0007669"/>
    <property type="project" value="TreeGrafter"/>
</dbReference>
<feature type="domain" description="E3 UFM1-protein ligase-like C-terminal" evidence="9">
    <location>
        <begin position="402"/>
        <end position="449"/>
    </location>
</feature>
<keyword evidence="5" id="KW-0833">Ubl conjugation pathway</keyword>
<dbReference type="GO" id="GO:0005789">
    <property type="term" value="C:endoplasmic reticulum membrane"/>
    <property type="evidence" value="ECO:0007669"/>
    <property type="project" value="TreeGrafter"/>
</dbReference>
<dbReference type="InterPro" id="IPR018611">
    <property type="entry name" value="Ufl1"/>
</dbReference>
<comment type="similarity">
    <text evidence="2">Belongs to the UFL1 family.</text>
</comment>
<evidence type="ECO:0000259" key="7">
    <source>
        <dbReference type="Pfam" id="PF09743"/>
    </source>
</evidence>
<keyword evidence="4" id="KW-0808">Transferase</keyword>
<dbReference type="Pfam" id="PF25870">
    <property type="entry name" value="WHD_UFL1_5th"/>
    <property type="match status" value="1"/>
</dbReference>
<dbReference type="PANTHER" id="PTHR31057">
    <property type="entry name" value="E3 UFM1-PROTEIN LIGASE 1"/>
    <property type="match status" value="1"/>
</dbReference>
<evidence type="ECO:0000256" key="6">
    <source>
        <dbReference type="ARBA" id="ARBA00030452"/>
    </source>
</evidence>
<dbReference type="PANTHER" id="PTHR31057:SF0">
    <property type="entry name" value="E3 UFM1-PROTEIN LIGASE 1"/>
    <property type="match status" value="1"/>
</dbReference>
<comment type="caution">
    <text evidence="10">The sequence shown here is derived from an EMBL/GenBank/DDBJ whole genome shotgun (WGS) entry which is preliminary data.</text>
</comment>
<evidence type="ECO:0000256" key="5">
    <source>
        <dbReference type="ARBA" id="ARBA00022786"/>
    </source>
</evidence>
<dbReference type="GO" id="GO:0032434">
    <property type="term" value="P:regulation of proteasomal ubiquitin-dependent protein catabolic process"/>
    <property type="evidence" value="ECO:0007669"/>
    <property type="project" value="TreeGrafter"/>
</dbReference>